<dbReference type="PATRIC" id="fig|1449351.3.peg.972"/>
<reference evidence="11 12" key="1">
    <citation type="submission" date="2014-01" db="EMBL/GenBank/DDBJ databases">
        <title>Roseivivax isoporae LMG 25204 Genome Sequencing.</title>
        <authorList>
            <person name="Lai Q."/>
            <person name="Li G."/>
            <person name="Shao Z."/>
        </authorList>
    </citation>
    <scope>NUCLEOTIDE SEQUENCE [LARGE SCALE GENOMIC DNA]</scope>
    <source>
        <strain evidence="11 12">LMG 25204</strain>
    </source>
</reference>
<dbReference type="EMBL" id="JAME01000005">
    <property type="protein sequence ID" value="ETX30166.1"/>
    <property type="molecule type" value="Genomic_DNA"/>
</dbReference>
<feature type="transmembrane region" description="Helical" evidence="10">
    <location>
        <begin position="193"/>
        <end position="219"/>
    </location>
</feature>
<dbReference type="GO" id="GO:0005886">
    <property type="term" value="C:plasma membrane"/>
    <property type="evidence" value="ECO:0007669"/>
    <property type="project" value="UniProtKB-SubCell"/>
</dbReference>
<dbReference type="GO" id="GO:0042910">
    <property type="term" value="F:xenobiotic transmembrane transporter activity"/>
    <property type="evidence" value="ECO:0007669"/>
    <property type="project" value="InterPro"/>
</dbReference>
<evidence type="ECO:0000256" key="3">
    <source>
        <dbReference type="ARBA" id="ARBA00022449"/>
    </source>
</evidence>
<feature type="transmembrane region" description="Helical" evidence="10">
    <location>
        <begin position="94"/>
        <end position="112"/>
    </location>
</feature>
<dbReference type="RefSeq" id="WP_043767290.1">
    <property type="nucleotide sequence ID" value="NZ_JAME01000005.1"/>
</dbReference>
<feature type="transmembrane region" description="Helical" evidence="10">
    <location>
        <begin position="316"/>
        <end position="336"/>
    </location>
</feature>
<feature type="transmembrane region" description="Helical" evidence="10">
    <location>
        <begin position="424"/>
        <end position="444"/>
    </location>
</feature>
<organism evidence="11 12">
    <name type="scientific">Roseivivax isoporae LMG 25204</name>
    <dbReference type="NCBI Taxonomy" id="1449351"/>
    <lineage>
        <taxon>Bacteria</taxon>
        <taxon>Pseudomonadati</taxon>
        <taxon>Pseudomonadota</taxon>
        <taxon>Alphaproteobacteria</taxon>
        <taxon>Rhodobacterales</taxon>
        <taxon>Roseobacteraceae</taxon>
        <taxon>Roseivivax</taxon>
    </lineage>
</organism>
<feature type="transmembrane region" description="Helical" evidence="10">
    <location>
        <begin position="132"/>
        <end position="150"/>
    </location>
</feature>
<dbReference type="PANTHER" id="PTHR43298:SF2">
    <property type="entry name" value="FMN_FAD EXPORTER YEEO-RELATED"/>
    <property type="match status" value="1"/>
</dbReference>
<keyword evidence="4" id="KW-1003">Cell membrane</keyword>
<dbReference type="Pfam" id="PF01554">
    <property type="entry name" value="MatE"/>
    <property type="match status" value="2"/>
</dbReference>
<evidence type="ECO:0000256" key="1">
    <source>
        <dbReference type="ARBA" id="ARBA00004429"/>
    </source>
</evidence>
<evidence type="ECO:0000256" key="4">
    <source>
        <dbReference type="ARBA" id="ARBA00022475"/>
    </source>
</evidence>
<accession>X7FDM0</accession>
<feature type="transmembrane region" description="Helical" evidence="10">
    <location>
        <begin position="356"/>
        <end position="384"/>
    </location>
</feature>
<keyword evidence="8 10" id="KW-0472">Membrane</keyword>
<keyword evidence="12" id="KW-1185">Reference proteome</keyword>
<dbReference type="PIRSF" id="PIRSF006603">
    <property type="entry name" value="DinF"/>
    <property type="match status" value="1"/>
</dbReference>
<feature type="transmembrane region" description="Helical" evidence="10">
    <location>
        <begin position="239"/>
        <end position="266"/>
    </location>
</feature>
<dbReference type="OrthoDB" id="9780160at2"/>
<evidence type="ECO:0000256" key="8">
    <source>
        <dbReference type="ARBA" id="ARBA00023136"/>
    </source>
</evidence>
<dbReference type="InterPro" id="IPR050222">
    <property type="entry name" value="MATE_MdtK"/>
</dbReference>
<name>X7FDM0_9RHOB</name>
<feature type="transmembrane region" description="Helical" evidence="10">
    <location>
        <begin position="52"/>
        <end position="73"/>
    </location>
</feature>
<evidence type="ECO:0000256" key="10">
    <source>
        <dbReference type="SAM" id="Phobius"/>
    </source>
</evidence>
<dbReference type="eggNOG" id="COG0534">
    <property type="taxonomic scope" value="Bacteria"/>
</dbReference>
<dbReference type="STRING" id="1449351.RISW2_18435"/>
<evidence type="ECO:0000256" key="2">
    <source>
        <dbReference type="ARBA" id="ARBA00022448"/>
    </source>
</evidence>
<evidence type="ECO:0000256" key="5">
    <source>
        <dbReference type="ARBA" id="ARBA00022692"/>
    </source>
</evidence>
<comment type="caution">
    <text evidence="11">The sequence shown here is derived from an EMBL/GenBank/DDBJ whole genome shotgun (WGS) entry which is preliminary data.</text>
</comment>
<dbReference type="GO" id="GO:0015297">
    <property type="term" value="F:antiporter activity"/>
    <property type="evidence" value="ECO:0007669"/>
    <property type="project" value="UniProtKB-KW"/>
</dbReference>
<dbReference type="Proteomes" id="UP000023430">
    <property type="component" value="Unassembled WGS sequence"/>
</dbReference>
<evidence type="ECO:0000256" key="9">
    <source>
        <dbReference type="ARBA" id="ARBA00031636"/>
    </source>
</evidence>
<keyword evidence="6 10" id="KW-1133">Transmembrane helix</keyword>
<dbReference type="InterPro" id="IPR002528">
    <property type="entry name" value="MATE_fam"/>
</dbReference>
<sequence>MRPPARTYPEHVRAVLALGLPLVGGHLAQFAIGLTDTVMLGWYGAEALAALTLAHTLFFVLFLVGAGFAWAVMPMVATFAAQGDEVRVRRATRMGLWLSILFFLVAAPPLWFAEPLLRALGQGEGVAADAGLYLRVALWGMLPALGVMVLKSYLAALERTRVVFWITVLAAFANALFNHALIFGNLGAPSLGIAGAALASVLTNLVSFLAVALYAVRALPGHALFRRFWRPDWEMFGEVFRLGWPIGITSLSEIGLFAASALMMGWLGTVPLAAHGIAVQIASAVFMVHLGLANAATVRAGNAYGRGDPSGLLRGAWTVLALSALTSFLTVALFLGAPRTLAGLFLGPDDPARAEIIATSVVLLAVAALFQLVDGAQVVALGLLRGLQDTRVPMVLAAFAYWGVGMPAAWFFGFALGWGGPGVWIGLVLGLAVAAVALLARFWMRGVPQAAVRPA</sequence>
<keyword evidence="5 10" id="KW-0812">Transmembrane</keyword>
<dbReference type="GO" id="GO:0006811">
    <property type="term" value="P:monoatomic ion transport"/>
    <property type="evidence" value="ECO:0007669"/>
    <property type="project" value="UniProtKB-KW"/>
</dbReference>
<feature type="transmembrane region" description="Helical" evidence="10">
    <location>
        <begin position="162"/>
        <end position="181"/>
    </location>
</feature>
<evidence type="ECO:0000313" key="11">
    <source>
        <dbReference type="EMBL" id="ETX30166.1"/>
    </source>
</evidence>
<evidence type="ECO:0000313" key="12">
    <source>
        <dbReference type="Proteomes" id="UP000023430"/>
    </source>
</evidence>
<feature type="transmembrane region" description="Helical" evidence="10">
    <location>
        <begin position="396"/>
        <end position="418"/>
    </location>
</feature>
<gene>
    <name evidence="11" type="ORF">RISW2_18435</name>
</gene>
<comment type="subcellular location">
    <subcellularLocation>
        <location evidence="1">Cell inner membrane</location>
        <topology evidence="1">Multi-pass membrane protein</topology>
    </subcellularLocation>
</comment>
<feature type="transmembrane region" description="Helical" evidence="10">
    <location>
        <begin position="272"/>
        <end position="295"/>
    </location>
</feature>
<protein>
    <recommendedName>
        <fullName evidence="9">Multidrug-efflux transporter</fullName>
    </recommendedName>
</protein>
<feature type="transmembrane region" description="Helical" evidence="10">
    <location>
        <begin position="12"/>
        <end position="32"/>
    </location>
</feature>
<dbReference type="AlphaFoldDB" id="X7FDM0"/>
<keyword evidence="3" id="KW-0050">Antiport</keyword>
<evidence type="ECO:0000256" key="6">
    <source>
        <dbReference type="ARBA" id="ARBA00022989"/>
    </source>
</evidence>
<proteinExistence type="predicted"/>
<evidence type="ECO:0000256" key="7">
    <source>
        <dbReference type="ARBA" id="ARBA00023065"/>
    </source>
</evidence>
<keyword evidence="2" id="KW-0813">Transport</keyword>
<dbReference type="CDD" id="cd13131">
    <property type="entry name" value="MATE_NorM_like"/>
    <property type="match status" value="1"/>
</dbReference>
<dbReference type="PANTHER" id="PTHR43298">
    <property type="entry name" value="MULTIDRUG RESISTANCE PROTEIN NORM-RELATED"/>
    <property type="match status" value="1"/>
</dbReference>
<dbReference type="InterPro" id="IPR048279">
    <property type="entry name" value="MdtK-like"/>
</dbReference>
<dbReference type="NCBIfam" id="TIGR00797">
    <property type="entry name" value="matE"/>
    <property type="match status" value="1"/>
</dbReference>
<keyword evidence="7" id="KW-0406">Ion transport</keyword>